<reference evidence="1 2" key="1">
    <citation type="submission" date="2018-11" db="EMBL/GenBank/DDBJ databases">
        <title>Sequencing the genomes of 1000 actinobacteria strains.</title>
        <authorList>
            <person name="Klenk H.-P."/>
        </authorList>
    </citation>
    <scope>NUCLEOTIDE SEQUENCE [LARGE SCALE GENOMIC DNA]</scope>
    <source>
        <strain evidence="1 2">DSM 13521</strain>
    </source>
</reference>
<comment type="caution">
    <text evidence="1">The sequence shown here is derived from an EMBL/GenBank/DDBJ whole genome shotgun (WGS) entry which is preliminary data.</text>
</comment>
<dbReference type="Proteomes" id="UP000275356">
    <property type="component" value="Unassembled WGS sequence"/>
</dbReference>
<keyword evidence="2" id="KW-1185">Reference proteome</keyword>
<name>A0A3N2D9E7_9MICO</name>
<evidence type="ECO:0000313" key="1">
    <source>
        <dbReference type="EMBL" id="ROR96302.1"/>
    </source>
</evidence>
<dbReference type="SUPFAM" id="SSF50998">
    <property type="entry name" value="Quinoprotein alcohol dehydrogenase-like"/>
    <property type="match status" value="1"/>
</dbReference>
<gene>
    <name evidence="1" type="ORF">EDD28_0885</name>
</gene>
<dbReference type="InterPro" id="IPR011047">
    <property type="entry name" value="Quinoprotein_ADH-like_sf"/>
</dbReference>
<organism evidence="1 2">
    <name type="scientific">Salana multivorans</name>
    <dbReference type="NCBI Taxonomy" id="120377"/>
    <lineage>
        <taxon>Bacteria</taxon>
        <taxon>Bacillati</taxon>
        <taxon>Actinomycetota</taxon>
        <taxon>Actinomycetes</taxon>
        <taxon>Micrococcales</taxon>
        <taxon>Beutenbergiaceae</taxon>
        <taxon>Salana</taxon>
    </lineage>
</organism>
<sequence length="371" mass="38106">MEREPRVVGELLPAVDISEMRLPIPDEELRVVEPGWVTEPQYADGIYLGGAERDGVLEFTALADTGEVLWSAQRPASCAGFVVTTDGAGRALAVLTDTETTGEALAAVTATAYELATGRRVWGPVEVSGPHQGPGLVFAAPPAGMMGETGPRTALDPGTGRVAVAETASGEVRLVGEYGGVVLTVESDALVARATADDSELWRVELADHGWGSSAVSASPEAPPAPGLVILTVSDPADARGVLIDLGSGAVLSESVTEVAVDATSGALVTLDGATLQAFDRDREALWSQTVAPGTTIAALGGVLLYLREGDVLRVHNVITGAVAEAYDPGREGAIVVPWQIAPNGASVLVHDRGYLVATVYEPEGAGDAGL</sequence>
<evidence type="ECO:0008006" key="3">
    <source>
        <dbReference type="Google" id="ProtNLM"/>
    </source>
</evidence>
<dbReference type="InterPro" id="IPR015943">
    <property type="entry name" value="WD40/YVTN_repeat-like_dom_sf"/>
</dbReference>
<proteinExistence type="predicted"/>
<dbReference type="AlphaFoldDB" id="A0A3N2D9E7"/>
<evidence type="ECO:0000313" key="2">
    <source>
        <dbReference type="Proteomes" id="UP000275356"/>
    </source>
</evidence>
<dbReference type="Gene3D" id="2.130.10.10">
    <property type="entry name" value="YVTN repeat-like/Quinoprotein amine dehydrogenase"/>
    <property type="match status" value="1"/>
</dbReference>
<accession>A0A3N2D9E7</accession>
<dbReference type="EMBL" id="RKHQ01000001">
    <property type="protein sequence ID" value="ROR96302.1"/>
    <property type="molecule type" value="Genomic_DNA"/>
</dbReference>
<protein>
    <recommendedName>
        <fullName evidence="3">Pyrroloquinoline-quinone binding quinoprotein</fullName>
    </recommendedName>
</protein>